<sequence length="273" mass="30883">MNNKRVEGSYVRVEDAVDAVQRLRDKGYARSNIYVVANEAVRSAIPSYSMEAEVSSQSELRENTGNENERSMWEKIKDAFTLDENETDPRTQPNYDADRDPLYAYRDDIAQGNIIVLVDEDASVTGGVHTNTAAEGYRDTVDDTIQLKEEKLDVDKNKVQTGEVTIEKRVVEETETKNVPVSHDEVIIERRPVTDQEQVETTEPLLANDGTEELVIPVTEEQLDVKKRTEVVEEVAIKKEKVTENKQVTDTVAKEEIDIERDGHVIEDTDQNG</sequence>
<dbReference type="PANTHER" id="PTHR38463">
    <property type="entry name" value="STRESS RESPONSE PROTEIN YSNF"/>
    <property type="match status" value="1"/>
</dbReference>
<gene>
    <name evidence="2" type="primary">ysnF_2</name>
    <name evidence="2" type="ORF">BW727_101224</name>
</gene>
<dbReference type="InterPro" id="IPR052967">
    <property type="entry name" value="Stress_Response_Assoc"/>
</dbReference>
<proteinExistence type="predicted"/>
<dbReference type="NCBIfam" id="TIGR02271">
    <property type="entry name" value="YsnF/AvaK domain"/>
    <property type="match status" value="1"/>
</dbReference>
<organism evidence="2 3">
    <name type="scientific">Jeotgalibaca dankookensis</name>
    <dbReference type="NCBI Taxonomy" id="708126"/>
    <lineage>
        <taxon>Bacteria</taxon>
        <taxon>Bacillati</taxon>
        <taxon>Bacillota</taxon>
        <taxon>Bacilli</taxon>
        <taxon>Lactobacillales</taxon>
        <taxon>Carnobacteriaceae</taxon>
        <taxon>Jeotgalibaca</taxon>
    </lineage>
</organism>
<dbReference type="STRING" id="708126.BW727_101224"/>
<dbReference type="OrthoDB" id="2334846at2"/>
<dbReference type="PANTHER" id="PTHR38463:SF1">
    <property type="entry name" value="STRESS RESPONSE PROTEIN YSNF"/>
    <property type="match status" value="1"/>
</dbReference>
<protein>
    <submittedName>
        <fullName evidence="2">Stress response protein YsnF</fullName>
    </submittedName>
</protein>
<dbReference type="Proteomes" id="UP000188993">
    <property type="component" value="Chromosome"/>
</dbReference>
<reference evidence="2 3" key="1">
    <citation type="journal article" date="2014" name="Int. J. Syst. Evol. Microbiol.">
        <title>Jeotgalibaca dankookensis gen. nov., sp. nov., a member of the family Carnobacteriaceae, isolated from seujeot (Korean traditional food).</title>
        <authorList>
            <person name="Lee D.G."/>
            <person name="Trujillo M.E."/>
            <person name="Kang H."/>
            <person name="Ahn T.Y."/>
        </authorList>
    </citation>
    <scope>NUCLEOTIDE SEQUENCE [LARGE SCALE GENOMIC DNA]</scope>
    <source>
        <strain evidence="2 3">EX-07</strain>
    </source>
</reference>
<dbReference type="AlphaFoldDB" id="A0A1S6IPV5"/>
<evidence type="ECO:0000313" key="2">
    <source>
        <dbReference type="EMBL" id="AQS53591.1"/>
    </source>
</evidence>
<accession>A0A1S6IPV5</accession>
<dbReference type="EMBL" id="CP019728">
    <property type="protein sequence ID" value="AQS53591.1"/>
    <property type="molecule type" value="Genomic_DNA"/>
</dbReference>
<evidence type="ECO:0000313" key="3">
    <source>
        <dbReference type="Proteomes" id="UP000188993"/>
    </source>
</evidence>
<dbReference type="Pfam" id="PF09557">
    <property type="entry name" value="DUF2382"/>
    <property type="match status" value="1"/>
</dbReference>
<dbReference type="RefSeq" id="WP_062470591.1">
    <property type="nucleotide sequence ID" value="NZ_BBYN01000021.1"/>
</dbReference>
<dbReference type="KEGG" id="jda:BW727_101224"/>
<dbReference type="InterPro" id="IPR019060">
    <property type="entry name" value="DUF2382"/>
</dbReference>
<evidence type="ECO:0000259" key="1">
    <source>
        <dbReference type="Pfam" id="PF09557"/>
    </source>
</evidence>
<keyword evidence="3" id="KW-1185">Reference proteome</keyword>
<feature type="domain" description="DUF2382" evidence="1">
    <location>
        <begin position="145"/>
        <end position="259"/>
    </location>
</feature>
<name>A0A1S6IPV5_9LACT</name>